<evidence type="ECO:0000313" key="9">
    <source>
        <dbReference type="EMBL" id="KAK8771054.1"/>
    </source>
</evidence>
<reference evidence="9 10" key="1">
    <citation type="journal article" date="2023" name="Arcadia Sci">
        <title>De novo assembly of a long-read Amblyomma americanum tick genome.</title>
        <authorList>
            <person name="Chou S."/>
            <person name="Poskanzer K.E."/>
            <person name="Rollins M."/>
            <person name="Thuy-Boun P.S."/>
        </authorList>
    </citation>
    <scope>NUCLEOTIDE SEQUENCE [LARGE SCALE GENOMIC DNA]</scope>
    <source>
        <strain evidence="9">F_SG_1</strain>
        <tissue evidence="9">Salivary glands</tissue>
    </source>
</reference>
<dbReference type="SUPFAM" id="SSF56994">
    <property type="entry name" value="Insulin-like"/>
    <property type="match status" value="1"/>
</dbReference>
<dbReference type="Gene3D" id="1.10.100.10">
    <property type="entry name" value="Insulin-like"/>
    <property type="match status" value="1"/>
</dbReference>
<sequence length="136" mass="14483">MASSSCNTVPVAVCALLLLCAATLASSSSLEKRDRLCGGRLVETLAFLCGRGIFDPNQKRHLGRPAPPVLAPWVSLLDGGSPKLGFLDAKTALQLLRPSARFGRQTRGIVEECCHKSCTPSELYSYCARDTSGGDE</sequence>
<proteinExistence type="inferred from homology"/>
<evidence type="ECO:0000256" key="7">
    <source>
        <dbReference type="SAM" id="SignalP"/>
    </source>
</evidence>
<dbReference type="PROSITE" id="PS00262">
    <property type="entry name" value="INSULIN"/>
    <property type="match status" value="1"/>
</dbReference>
<evidence type="ECO:0000256" key="6">
    <source>
        <dbReference type="RuleBase" id="RU000406"/>
    </source>
</evidence>
<dbReference type="Pfam" id="PF00049">
    <property type="entry name" value="Insulin"/>
    <property type="match status" value="1"/>
</dbReference>
<evidence type="ECO:0000259" key="8">
    <source>
        <dbReference type="SMART" id="SM00078"/>
    </source>
</evidence>
<keyword evidence="10" id="KW-1185">Reference proteome</keyword>
<protein>
    <recommendedName>
        <fullName evidence="8">Insulin-like domain-containing protein</fullName>
    </recommendedName>
</protein>
<gene>
    <name evidence="9" type="ORF">V5799_025701</name>
</gene>
<dbReference type="InterPro" id="IPR016179">
    <property type="entry name" value="Insulin-like"/>
</dbReference>
<dbReference type="PANTHER" id="PTHR13647:SF4">
    <property type="entry name" value="INSULIN-LIKE PEPTIDE 1-RELATED"/>
    <property type="match status" value="1"/>
</dbReference>
<dbReference type="PRINTS" id="PR00276">
    <property type="entry name" value="INSULINFAMLY"/>
</dbReference>
<dbReference type="GO" id="GO:0005179">
    <property type="term" value="F:hormone activity"/>
    <property type="evidence" value="ECO:0007669"/>
    <property type="project" value="InterPro"/>
</dbReference>
<comment type="subcellular location">
    <subcellularLocation>
        <location evidence="6">Secreted</location>
    </subcellularLocation>
</comment>
<evidence type="ECO:0000313" key="10">
    <source>
        <dbReference type="Proteomes" id="UP001321473"/>
    </source>
</evidence>
<dbReference type="InterPro" id="IPR036438">
    <property type="entry name" value="Insulin-like_sf"/>
</dbReference>
<evidence type="ECO:0000256" key="4">
    <source>
        <dbReference type="ARBA" id="ARBA00022729"/>
    </source>
</evidence>
<dbReference type="SMART" id="SM00078">
    <property type="entry name" value="IlGF"/>
    <property type="match status" value="1"/>
</dbReference>
<dbReference type="PANTHER" id="PTHR13647">
    <property type="entry name" value="INSULIN-LIKE PEPTIDE 2-RELATED"/>
    <property type="match status" value="1"/>
</dbReference>
<comment type="similarity">
    <text evidence="1 6">Belongs to the insulin family.</text>
</comment>
<evidence type="ECO:0000256" key="1">
    <source>
        <dbReference type="ARBA" id="ARBA00009034"/>
    </source>
</evidence>
<dbReference type="GO" id="GO:0005576">
    <property type="term" value="C:extracellular region"/>
    <property type="evidence" value="ECO:0007669"/>
    <property type="project" value="UniProtKB-SubCell"/>
</dbReference>
<dbReference type="InterPro" id="IPR022353">
    <property type="entry name" value="Insulin_CS"/>
</dbReference>
<evidence type="ECO:0000256" key="2">
    <source>
        <dbReference type="ARBA" id="ARBA00011207"/>
    </source>
</evidence>
<feature type="chain" id="PRO_5042859259" description="Insulin-like domain-containing protein" evidence="7">
    <location>
        <begin position="26"/>
        <end position="136"/>
    </location>
</feature>
<dbReference type="AlphaFoldDB" id="A0AAQ4E8Q7"/>
<comment type="caution">
    <text evidence="9">The sequence shown here is derived from an EMBL/GenBank/DDBJ whole genome shotgun (WGS) entry which is preliminary data.</text>
</comment>
<organism evidence="9 10">
    <name type="scientific">Amblyomma americanum</name>
    <name type="common">Lone star tick</name>
    <dbReference type="NCBI Taxonomy" id="6943"/>
    <lineage>
        <taxon>Eukaryota</taxon>
        <taxon>Metazoa</taxon>
        <taxon>Ecdysozoa</taxon>
        <taxon>Arthropoda</taxon>
        <taxon>Chelicerata</taxon>
        <taxon>Arachnida</taxon>
        <taxon>Acari</taxon>
        <taxon>Parasitiformes</taxon>
        <taxon>Ixodida</taxon>
        <taxon>Ixodoidea</taxon>
        <taxon>Ixodidae</taxon>
        <taxon>Amblyomminae</taxon>
        <taxon>Amblyomma</taxon>
    </lineage>
</organism>
<feature type="signal peptide" evidence="7">
    <location>
        <begin position="1"/>
        <end position="25"/>
    </location>
</feature>
<keyword evidence="3" id="KW-0165">Cleavage on pair of basic residues</keyword>
<keyword evidence="6" id="KW-0964">Secreted</keyword>
<evidence type="ECO:0000256" key="5">
    <source>
        <dbReference type="ARBA" id="ARBA00023157"/>
    </source>
</evidence>
<dbReference type="Proteomes" id="UP001321473">
    <property type="component" value="Unassembled WGS sequence"/>
</dbReference>
<feature type="domain" description="Insulin-like" evidence="8">
    <location>
        <begin position="34"/>
        <end position="127"/>
    </location>
</feature>
<evidence type="ECO:0000256" key="3">
    <source>
        <dbReference type="ARBA" id="ARBA00022685"/>
    </source>
</evidence>
<comment type="subunit">
    <text evidence="2">Heterodimer of a B chain and an A chain linked by two disulfide bonds.</text>
</comment>
<keyword evidence="4 7" id="KW-0732">Signal</keyword>
<keyword evidence="5" id="KW-1015">Disulfide bond</keyword>
<name>A0AAQ4E8Q7_AMBAM</name>
<dbReference type="EMBL" id="JARKHS020020191">
    <property type="protein sequence ID" value="KAK8771054.1"/>
    <property type="molecule type" value="Genomic_DNA"/>
</dbReference>
<dbReference type="InterPro" id="IPR022352">
    <property type="entry name" value="Ins/IGF/rlx"/>
</dbReference>
<accession>A0AAQ4E8Q7</accession>